<name>A0A370G0N3_GLULI</name>
<comment type="caution">
    <text evidence="2">The sequence shown here is derived from an EMBL/GenBank/DDBJ whole genome shotgun (WGS) entry which is preliminary data.</text>
</comment>
<dbReference type="Proteomes" id="UP000562982">
    <property type="component" value="Unassembled WGS sequence"/>
</dbReference>
<dbReference type="SUPFAM" id="SSF52266">
    <property type="entry name" value="SGNH hydrolase"/>
    <property type="match status" value="1"/>
</dbReference>
<keyword evidence="1" id="KW-0378">Hydrolase</keyword>
<dbReference type="OrthoDB" id="8717310at2"/>
<dbReference type="EMBL" id="QQAW01000006">
    <property type="protein sequence ID" value="RDI37305.1"/>
    <property type="molecule type" value="Genomic_DNA"/>
</dbReference>
<reference evidence="1 4" key="2">
    <citation type="submission" date="2020-04" db="EMBL/GenBank/DDBJ databases">
        <title>Description of novel Gluconacetobacter.</title>
        <authorList>
            <person name="Sombolestani A."/>
        </authorList>
    </citation>
    <scope>NUCLEOTIDE SEQUENCE [LARGE SCALE GENOMIC DNA]</scope>
    <source>
        <strain evidence="1 4">LMG 1382</strain>
    </source>
</reference>
<proteinExistence type="predicted"/>
<dbReference type="AlphaFoldDB" id="A0A370G0N3"/>
<gene>
    <name evidence="2" type="ORF">C7453_10628</name>
    <name evidence="1" type="ORF">HLH32_15680</name>
</gene>
<sequence>MSALLAGLTLLIIGDSHVTFKDSLLSVLPDALTAQGAKVVAYGVCSSQAADWVVPNPNNGCGAAERIDDAPLGPPNMQPAAPPSMSSLLEKWHPNVVMVVLGDTMASYGQESVSKSWLDEQVKTLTYTIGKTACIWVGPTWGQYSPRYGKTDARAAEMAALLKTEVAPCTYIDGTALMKPGSVSTIDGIHATPASYRVWGDAILRATVPLLQKIKDGTASAPAP</sequence>
<accession>A0A370G0N3</accession>
<evidence type="ECO:0000313" key="3">
    <source>
        <dbReference type="Proteomes" id="UP000254958"/>
    </source>
</evidence>
<dbReference type="CDD" id="cd00229">
    <property type="entry name" value="SGNH_hydrolase"/>
    <property type="match status" value="1"/>
</dbReference>
<dbReference type="Gene3D" id="3.40.50.1110">
    <property type="entry name" value="SGNH hydrolase"/>
    <property type="match status" value="1"/>
</dbReference>
<keyword evidence="3" id="KW-1185">Reference proteome</keyword>
<dbReference type="EMBL" id="JABEQI010000011">
    <property type="protein sequence ID" value="MBB2187793.1"/>
    <property type="molecule type" value="Genomic_DNA"/>
</dbReference>
<dbReference type="InterPro" id="IPR036514">
    <property type="entry name" value="SGNH_hydro_sf"/>
</dbReference>
<dbReference type="RefSeq" id="WP_114727687.1">
    <property type="nucleotide sequence ID" value="NZ_BJMI01000028.1"/>
</dbReference>
<dbReference type="Proteomes" id="UP000254958">
    <property type="component" value="Unassembled WGS sequence"/>
</dbReference>
<dbReference type="GO" id="GO:0016788">
    <property type="term" value="F:hydrolase activity, acting on ester bonds"/>
    <property type="evidence" value="ECO:0007669"/>
    <property type="project" value="UniProtKB-ARBA"/>
</dbReference>
<protein>
    <submittedName>
        <fullName evidence="1">SGNH/GDSL hydrolase family protein</fullName>
    </submittedName>
</protein>
<evidence type="ECO:0000313" key="4">
    <source>
        <dbReference type="Proteomes" id="UP000562982"/>
    </source>
</evidence>
<reference evidence="2 3" key="1">
    <citation type="submission" date="2018-07" db="EMBL/GenBank/DDBJ databases">
        <title>Genomic Encyclopedia of Type Strains, Phase IV (KMG-IV): sequencing the most valuable type-strain genomes for metagenomic binning, comparative biology and taxonomic classification.</title>
        <authorList>
            <person name="Goeker M."/>
        </authorList>
    </citation>
    <scope>NUCLEOTIDE SEQUENCE [LARGE SCALE GENOMIC DNA]</scope>
    <source>
        <strain evidence="2 3">DSM 5603</strain>
    </source>
</reference>
<evidence type="ECO:0000313" key="2">
    <source>
        <dbReference type="EMBL" id="RDI37305.1"/>
    </source>
</evidence>
<organism evidence="2 3">
    <name type="scientific">Gluconacetobacter liquefaciens</name>
    <name type="common">Acetobacter liquefaciens</name>
    <dbReference type="NCBI Taxonomy" id="89584"/>
    <lineage>
        <taxon>Bacteria</taxon>
        <taxon>Pseudomonadati</taxon>
        <taxon>Pseudomonadota</taxon>
        <taxon>Alphaproteobacteria</taxon>
        <taxon>Acetobacterales</taxon>
        <taxon>Acetobacteraceae</taxon>
        <taxon>Gluconacetobacter</taxon>
    </lineage>
</organism>
<evidence type="ECO:0000313" key="1">
    <source>
        <dbReference type="EMBL" id="MBB2187793.1"/>
    </source>
</evidence>